<reference evidence="2 3" key="1">
    <citation type="submission" date="2016-04" db="EMBL/GenBank/DDBJ databases">
        <title>Multiple horizontal gene transfer events from other fungi enriched the ability of the initially mycotrophic fungus Trichoderma (Ascomycota) to feed on dead plant biomass.</title>
        <authorList>
            <person name="Atanasova L."/>
            <person name="Chenthamara K."/>
            <person name="Zhang J."/>
            <person name="Grujic M."/>
            <person name="Henrissat B."/>
            <person name="Kuo A."/>
            <person name="Aertz A."/>
            <person name="Salamov A."/>
            <person name="Lipzen A."/>
            <person name="Labutti K."/>
            <person name="Barry K."/>
            <person name="Miao Y."/>
            <person name="Rahimi M.J."/>
            <person name="Shen Q."/>
            <person name="Grigoriev I.V."/>
            <person name="Kubicek C.P."/>
            <person name="Druzhinina I.S."/>
        </authorList>
    </citation>
    <scope>NUCLEOTIDE SEQUENCE [LARGE SCALE GENOMIC DNA]</scope>
    <source>
        <strain evidence="2 3">NJAU 4742</strain>
    </source>
</reference>
<feature type="domain" description="Fungal-type protein kinase" evidence="1">
    <location>
        <begin position="19"/>
        <end position="125"/>
    </location>
</feature>
<evidence type="ECO:0000313" key="3">
    <source>
        <dbReference type="Proteomes" id="UP000191004"/>
    </source>
</evidence>
<dbReference type="OrthoDB" id="5584477at2759"/>
<comment type="caution">
    <text evidence="2">The sequence shown here is derived from an EMBL/GenBank/DDBJ whole genome shotgun (WGS) entry which is preliminary data.</text>
</comment>
<sequence>MDVGFVNDDVVYHLYAGGSGRCRWSPVLVSGELKSNPMADAPPVVWINPATYAREVLSAQDARRFVLAFSLCRFLSRLWQYDRPREIASEQFDINDSKGALEFVAIMLGFLWMDEERLGFDPTIRTILLYCWKSNHLQEGRSRDDPQTAFAIKDSWRCPERDDEGEILREVTQQGAIDFAQYCYYETVCIRDTDNDIRNSVSTGLGITTAVAPTATTDAVTTPDSTATTIMANVTTAGDTAAIIDTVTTTRTIARRAYVLSISTASTIAVAATTRRRCSTAEQGKKKTPRVQ</sequence>
<keyword evidence="3" id="KW-1185">Reference proteome</keyword>
<dbReference type="Proteomes" id="UP000191004">
    <property type="component" value="Unassembled WGS sequence"/>
</dbReference>
<dbReference type="Pfam" id="PF17667">
    <property type="entry name" value="Pkinase_fungal"/>
    <property type="match status" value="2"/>
</dbReference>
<evidence type="ECO:0000313" key="2">
    <source>
        <dbReference type="EMBL" id="OPB38824.1"/>
    </source>
</evidence>
<protein>
    <recommendedName>
        <fullName evidence="1">Fungal-type protein kinase domain-containing protein</fullName>
    </recommendedName>
</protein>
<accession>A0A1T3CCL7</accession>
<evidence type="ECO:0000259" key="1">
    <source>
        <dbReference type="Pfam" id="PF17667"/>
    </source>
</evidence>
<gene>
    <name evidence="2" type="ORF">A0O28_0019300</name>
</gene>
<proteinExistence type="predicted"/>
<dbReference type="PANTHER" id="PTHR38248:SF2">
    <property type="entry name" value="FUNK1 11"/>
    <property type="match status" value="1"/>
</dbReference>
<feature type="domain" description="Fungal-type protein kinase" evidence="1">
    <location>
        <begin position="131"/>
        <end position="228"/>
    </location>
</feature>
<dbReference type="AlphaFoldDB" id="A0A1T3CCL7"/>
<dbReference type="InterPro" id="IPR040976">
    <property type="entry name" value="Pkinase_fungal"/>
</dbReference>
<name>A0A1T3CCL7_9HYPO</name>
<dbReference type="PANTHER" id="PTHR38248">
    <property type="entry name" value="FUNK1 6"/>
    <property type="match status" value="1"/>
</dbReference>
<dbReference type="EMBL" id="LVVK01000020">
    <property type="protein sequence ID" value="OPB38824.1"/>
    <property type="molecule type" value="Genomic_DNA"/>
</dbReference>
<organism evidence="2 3">
    <name type="scientific">Trichoderma guizhouense</name>
    <dbReference type="NCBI Taxonomy" id="1491466"/>
    <lineage>
        <taxon>Eukaryota</taxon>
        <taxon>Fungi</taxon>
        <taxon>Dikarya</taxon>
        <taxon>Ascomycota</taxon>
        <taxon>Pezizomycotina</taxon>
        <taxon>Sordariomycetes</taxon>
        <taxon>Hypocreomycetidae</taxon>
        <taxon>Hypocreales</taxon>
        <taxon>Hypocreaceae</taxon>
        <taxon>Trichoderma</taxon>
    </lineage>
</organism>